<dbReference type="RefSeq" id="WP_103127844.1">
    <property type="nucleotide sequence ID" value="NZ_BFAG01000001.1"/>
</dbReference>
<dbReference type="PROSITE" id="PS51257">
    <property type="entry name" value="PROKAR_LIPOPROTEIN"/>
    <property type="match status" value="1"/>
</dbReference>
<evidence type="ECO:0000313" key="4">
    <source>
        <dbReference type="Proteomes" id="UP000236569"/>
    </source>
</evidence>
<gene>
    <name evidence="3" type="ORF">DAERI_010474</name>
</gene>
<evidence type="ECO:0000313" key="3">
    <source>
        <dbReference type="EMBL" id="GBF04302.1"/>
    </source>
</evidence>
<feature type="chain" id="PRO_5014331747" description="Intracellular proteinase inhibitor BsuPI domain-containing protein" evidence="2">
    <location>
        <begin position="20"/>
        <end position="167"/>
    </location>
</feature>
<comment type="caution">
    <text evidence="3">The sequence shown here is derived from an EMBL/GenBank/DDBJ whole genome shotgun (WGS) entry which is preliminary data.</text>
</comment>
<reference evidence="4" key="1">
    <citation type="submission" date="2018-01" db="EMBL/GenBank/DDBJ databases">
        <title>Draft Genome Sequence of the Radioresistant Bacterium Deinococcus aerius TR0125, Isolated from the Higher Atmosphere above Japan.</title>
        <authorList>
            <person name="Satoh K."/>
            <person name="Arai H."/>
            <person name="Sanzen T."/>
            <person name="Kawaguchi Y."/>
            <person name="Hayashi H."/>
            <person name="Yokobori S."/>
            <person name="Yamagishi A."/>
            <person name="Oono Y."/>
            <person name="Narumi I."/>
        </authorList>
    </citation>
    <scope>NUCLEOTIDE SEQUENCE [LARGE SCALE GENOMIC DNA]</scope>
    <source>
        <strain evidence="4">TR0125</strain>
    </source>
</reference>
<keyword evidence="4" id="KW-1185">Reference proteome</keyword>
<evidence type="ECO:0000256" key="1">
    <source>
        <dbReference type="SAM" id="MobiDB-lite"/>
    </source>
</evidence>
<sequence>MRRLLLALLPGLLAGCALLGTSPGRSPEPSSPGQATPAAAEAPLAAQAEADATGRGVTVALTLINVGRRPLTLRYAAQVNWGGCGLPPYVALSREGGSAVAGPAPEGRLNCPELQFTRTLRPGETLTLRRTLPSLPPGAYTLTAWFDGEVGGKTVRVQAPAVSLEVR</sequence>
<name>A0A2I9CRV8_9DEIO</name>
<organism evidence="3 4">
    <name type="scientific">Deinococcus aerius</name>
    <dbReference type="NCBI Taxonomy" id="200253"/>
    <lineage>
        <taxon>Bacteria</taxon>
        <taxon>Thermotogati</taxon>
        <taxon>Deinococcota</taxon>
        <taxon>Deinococci</taxon>
        <taxon>Deinococcales</taxon>
        <taxon>Deinococcaceae</taxon>
        <taxon>Deinococcus</taxon>
    </lineage>
</organism>
<protein>
    <recommendedName>
        <fullName evidence="5">Intracellular proteinase inhibitor BsuPI domain-containing protein</fullName>
    </recommendedName>
</protein>
<dbReference type="EMBL" id="BFAG01000001">
    <property type="protein sequence ID" value="GBF04302.1"/>
    <property type="molecule type" value="Genomic_DNA"/>
</dbReference>
<accession>A0A2I9CRV8</accession>
<proteinExistence type="predicted"/>
<dbReference type="OrthoDB" id="72447at2"/>
<dbReference type="AlphaFoldDB" id="A0A2I9CRV8"/>
<feature type="region of interest" description="Disordered" evidence="1">
    <location>
        <begin position="23"/>
        <end position="47"/>
    </location>
</feature>
<feature type="signal peptide" evidence="2">
    <location>
        <begin position="1"/>
        <end position="19"/>
    </location>
</feature>
<evidence type="ECO:0008006" key="5">
    <source>
        <dbReference type="Google" id="ProtNLM"/>
    </source>
</evidence>
<evidence type="ECO:0000256" key="2">
    <source>
        <dbReference type="SAM" id="SignalP"/>
    </source>
</evidence>
<keyword evidence="2" id="KW-0732">Signal</keyword>
<dbReference type="Proteomes" id="UP000236569">
    <property type="component" value="Unassembled WGS sequence"/>
</dbReference>